<keyword evidence="2" id="KW-1185">Reference proteome</keyword>
<comment type="caution">
    <text evidence="1">The sequence shown here is derived from an EMBL/GenBank/DDBJ whole genome shotgun (WGS) entry which is preliminary data.</text>
</comment>
<proteinExistence type="predicted"/>
<sequence length="175" mass="19986">MWRRLAAYCPTQQLEPYLNAGNNARRMSCIESWVSSLDVFLHPNNGSAISEAALVRHSSKMDLCLYIARLRFDGWMADGFKGIGTYRYPWERADVLCGLPSLREISSLWRQSTTGAFPQAIPFKTNLFDIQIRTQFRKPSGSKSALMSTDSAIFKLLRLSLNFEVWVSERSQHSQ</sequence>
<dbReference type="AlphaFoldDB" id="A0A369K945"/>
<evidence type="ECO:0000313" key="2">
    <source>
        <dbReference type="Proteomes" id="UP000076154"/>
    </source>
</evidence>
<dbReference type="EMBL" id="LUEZ02000012">
    <property type="protein sequence ID" value="RDB28314.1"/>
    <property type="molecule type" value="Genomic_DNA"/>
</dbReference>
<reference evidence="1" key="1">
    <citation type="submission" date="2018-04" db="EMBL/GenBank/DDBJ databases">
        <title>Whole genome sequencing of Hypsizygus marmoreus.</title>
        <authorList>
            <person name="Choi I.-G."/>
            <person name="Min B."/>
            <person name="Kim J.-G."/>
            <person name="Kim S."/>
            <person name="Oh Y.-L."/>
            <person name="Kong W.-S."/>
            <person name="Park H."/>
            <person name="Jeong J."/>
            <person name="Song E.-S."/>
        </authorList>
    </citation>
    <scope>NUCLEOTIDE SEQUENCE [LARGE SCALE GENOMIC DNA]</scope>
    <source>
        <strain evidence="1">51987-8</strain>
    </source>
</reference>
<dbReference type="Proteomes" id="UP000076154">
    <property type="component" value="Unassembled WGS sequence"/>
</dbReference>
<gene>
    <name evidence="1" type="ORF">Hypma_001304</name>
</gene>
<name>A0A369K945_HYPMA</name>
<evidence type="ECO:0000313" key="1">
    <source>
        <dbReference type="EMBL" id="RDB28314.1"/>
    </source>
</evidence>
<accession>A0A369K945</accession>
<protein>
    <submittedName>
        <fullName evidence="1">Uncharacterized protein</fullName>
    </submittedName>
</protein>
<dbReference type="InParanoid" id="A0A369K945"/>
<organism evidence="1 2">
    <name type="scientific">Hypsizygus marmoreus</name>
    <name type="common">White beech mushroom</name>
    <name type="synonym">Agaricus marmoreus</name>
    <dbReference type="NCBI Taxonomy" id="39966"/>
    <lineage>
        <taxon>Eukaryota</taxon>
        <taxon>Fungi</taxon>
        <taxon>Dikarya</taxon>
        <taxon>Basidiomycota</taxon>
        <taxon>Agaricomycotina</taxon>
        <taxon>Agaricomycetes</taxon>
        <taxon>Agaricomycetidae</taxon>
        <taxon>Agaricales</taxon>
        <taxon>Tricholomatineae</taxon>
        <taxon>Lyophyllaceae</taxon>
        <taxon>Hypsizygus</taxon>
    </lineage>
</organism>